<dbReference type="InterPro" id="IPR025272">
    <property type="entry name" value="SocA_Panacea"/>
</dbReference>
<gene>
    <name evidence="2" type="ORF">LX87_00195</name>
</gene>
<dbReference type="Proteomes" id="UP000248790">
    <property type="component" value="Unassembled WGS sequence"/>
</dbReference>
<proteinExistence type="predicted"/>
<keyword evidence="3" id="KW-1185">Reference proteome</keyword>
<evidence type="ECO:0000313" key="3">
    <source>
        <dbReference type="Proteomes" id="UP000248790"/>
    </source>
</evidence>
<organism evidence="2 3">
    <name type="scientific">Larkinella arboricola</name>
    <dbReference type="NCBI Taxonomy" id="643671"/>
    <lineage>
        <taxon>Bacteria</taxon>
        <taxon>Pseudomonadati</taxon>
        <taxon>Bacteroidota</taxon>
        <taxon>Cytophagia</taxon>
        <taxon>Cytophagales</taxon>
        <taxon>Spirosomataceae</taxon>
        <taxon>Larkinella</taxon>
    </lineage>
</organism>
<dbReference type="Pfam" id="PF13274">
    <property type="entry name" value="SocA_Panacea"/>
    <property type="match status" value="1"/>
</dbReference>
<name>A0A327X5S8_LARAB</name>
<evidence type="ECO:0000313" key="2">
    <source>
        <dbReference type="EMBL" id="RAK02081.1"/>
    </source>
</evidence>
<evidence type="ECO:0000259" key="1">
    <source>
        <dbReference type="Pfam" id="PF13274"/>
    </source>
</evidence>
<dbReference type="OrthoDB" id="9799173at2"/>
<feature type="domain" description="Antitoxin SocA-like Panacea" evidence="1">
    <location>
        <begin position="27"/>
        <end position="122"/>
    </location>
</feature>
<dbReference type="RefSeq" id="WP_111626305.1">
    <property type="nucleotide sequence ID" value="NZ_QLMC01000001.1"/>
</dbReference>
<dbReference type="AlphaFoldDB" id="A0A327X5S8"/>
<accession>A0A327X5S8</accession>
<sequence>MYPALLIARQFINKGISEGRPITPMKLQKLIYMAHGLHLARHEKPLIAEKVQAWSYGPVIPDVYTRFKRFGNHPITTPIPTLDWEEDLDSQAQDSINFAWDIAKDYSAIQLSNWTHIEGSPWYQSVSRSDSGAIDQEPIDNEIIKEYFTEIIRRDVGE</sequence>
<comment type="caution">
    <text evidence="2">The sequence shown here is derived from an EMBL/GenBank/DDBJ whole genome shotgun (WGS) entry which is preliminary data.</text>
</comment>
<reference evidence="2 3" key="1">
    <citation type="submission" date="2018-06" db="EMBL/GenBank/DDBJ databases">
        <title>Genomic Encyclopedia of Archaeal and Bacterial Type Strains, Phase II (KMG-II): from individual species to whole genera.</title>
        <authorList>
            <person name="Goeker M."/>
        </authorList>
    </citation>
    <scope>NUCLEOTIDE SEQUENCE [LARGE SCALE GENOMIC DNA]</scope>
    <source>
        <strain evidence="2 3">DSM 21851</strain>
    </source>
</reference>
<protein>
    <submittedName>
        <fullName evidence="2">Putative phage-associated protein</fullName>
    </submittedName>
</protein>
<dbReference type="EMBL" id="QLMC01000001">
    <property type="protein sequence ID" value="RAK02081.1"/>
    <property type="molecule type" value="Genomic_DNA"/>
</dbReference>